<keyword evidence="2" id="KW-1185">Reference proteome</keyword>
<protein>
    <submittedName>
        <fullName evidence="1">Uncharacterized protein</fullName>
    </submittedName>
</protein>
<dbReference type="EMBL" id="CP089982">
    <property type="protein sequence ID" value="WXA95452.1"/>
    <property type="molecule type" value="Genomic_DNA"/>
</dbReference>
<proteinExistence type="predicted"/>
<evidence type="ECO:0000313" key="2">
    <source>
        <dbReference type="Proteomes" id="UP001379533"/>
    </source>
</evidence>
<accession>A0ABZ2KD78</accession>
<reference evidence="1 2" key="1">
    <citation type="submission" date="2021-12" db="EMBL/GenBank/DDBJ databases">
        <title>Discovery of the Pendulisporaceae a myxobacterial family with distinct sporulation behavior and unique specialized metabolism.</title>
        <authorList>
            <person name="Garcia R."/>
            <person name="Popoff A."/>
            <person name="Bader C.D."/>
            <person name="Loehr J."/>
            <person name="Walesch S."/>
            <person name="Walt C."/>
            <person name="Boldt J."/>
            <person name="Bunk B."/>
            <person name="Haeckl F.J.F.P.J."/>
            <person name="Gunesch A.P."/>
            <person name="Birkelbach J."/>
            <person name="Nuebel U."/>
            <person name="Pietschmann T."/>
            <person name="Bach T."/>
            <person name="Mueller R."/>
        </authorList>
    </citation>
    <scope>NUCLEOTIDE SEQUENCE [LARGE SCALE GENOMIC DNA]</scope>
    <source>
        <strain evidence="1 2">MSr12523</strain>
    </source>
</reference>
<dbReference type="Proteomes" id="UP001379533">
    <property type="component" value="Chromosome"/>
</dbReference>
<dbReference type="RefSeq" id="WP_394846059.1">
    <property type="nucleotide sequence ID" value="NZ_CP089982.1"/>
</dbReference>
<sequence length="96" mass="10349">MAIMIRSPYHVARRASDDEVITAVRIQAAMVRTLLDEVERLVPPSGLQGLQRAATRQLPEELARLGARLVDLAAEMANGLRSDIAADAETVCAKPG</sequence>
<evidence type="ECO:0000313" key="1">
    <source>
        <dbReference type="EMBL" id="WXA95452.1"/>
    </source>
</evidence>
<name>A0ABZ2KD78_9BACT</name>
<organism evidence="1 2">
    <name type="scientific">Pendulispora brunnea</name>
    <dbReference type="NCBI Taxonomy" id="2905690"/>
    <lineage>
        <taxon>Bacteria</taxon>
        <taxon>Pseudomonadati</taxon>
        <taxon>Myxococcota</taxon>
        <taxon>Myxococcia</taxon>
        <taxon>Myxococcales</taxon>
        <taxon>Sorangiineae</taxon>
        <taxon>Pendulisporaceae</taxon>
        <taxon>Pendulispora</taxon>
    </lineage>
</organism>
<gene>
    <name evidence="1" type="ORF">LZC95_01180</name>
</gene>